<evidence type="ECO:0000256" key="3">
    <source>
        <dbReference type="ARBA" id="ARBA00022475"/>
    </source>
</evidence>
<evidence type="ECO:0000313" key="10">
    <source>
        <dbReference type="Proteomes" id="UP001197247"/>
    </source>
</evidence>
<dbReference type="PANTHER" id="PTHR43386">
    <property type="entry name" value="OLIGOPEPTIDE TRANSPORT SYSTEM PERMEASE PROTEIN APPC"/>
    <property type="match status" value="1"/>
</dbReference>
<feature type="domain" description="ABC transmembrane type-1" evidence="8">
    <location>
        <begin position="89"/>
        <end position="281"/>
    </location>
</feature>
<keyword evidence="6 7" id="KW-0472">Membrane</keyword>
<dbReference type="Proteomes" id="UP001197247">
    <property type="component" value="Unassembled WGS sequence"/>
</dbReference>
<dbReference type="RefSeq" id="WP_214154825.1">
    <property type="nucleotide sequence ID" value="NZ_JAHBAY010000002.1"/>
</dbReference>
<keyword evidence="5 7" id="KW-1133">Transmembrane helix</keyword>
<accession>A0ABS5TBW1</accession>
<evidence type="ECO:0000259" key="8">
    <source>
        <dbReference type="PROSITE" id="PS50928"/>
    </source>
</evidence>
<dbReference type="InterPro" id="IPR000515">
    <property type="entry name" value="MetI-like"/>
</dbReference>
<keyword evidence="2 7" id="KW-0813">Transport</keyword>
<sequence length="308" mass="32535">MGNRRHPRPLPADRWTLAGGAVVAGFLLVAALAPVLTAIEGQDPYTYHLDTLDDTGLPLGTGGGIGAEHWFGVEPQTGRDLFAIVVHGARTSLLVGLAATAIAVLVGVVVGITAGFFGGWYDRLASRAVDVLYGFPFLVFTIALGALVSARFPRTWLVILVIGLFGWPTIARVTRGQTLSLKHRTFVVASTAMGAGTPHVLVRQVLPHLGVTIIVYTTILIPGLISTEAALSFLGVGVPAPTPSWGRSIGTGIGWVQTDPMFLFFPGAALFLITLAFNLLGDGLRDAVDPRSARRPGRGTERRTEVTA</sequence>
<organism evidence="9 10">
    <name type="scientific">Kineosporia corallincola</name>
    <dbReference type="NCBI Taxonomy" id="2835133"/>
    <lineage>
        <taxon>Bacteria</taxon>
        <taxon>Bacillati</taxon>
        <taxon>Actinomycetota</taxon>
        <taxon>Actinomycetes</taxon>
        <taxon>Kineosporiales</taxon>
        <taxon>Kineosporiaceae</taxon>
        <taxon>Kineosporia</taxon>
    </lineage>
</organism>
<evidence type="ECO:0000256" key="1">
    <source>
        <dbReference type="ARBA" id="ARBA00004651"/>
    </source>
</evidence>
<dbReference type="PROSITE" id="PS50928">
    <property type="entry name" value="ABC_TM1"/>
    <property type="match status" value="1"/>
</dbReference>
<feature type="transmembrane region" description="Helical" evidence="7">
    <location>
        <begin position="93"/>
        <end position="119"/>
    </location>
</feature>
<evidence type="ECO:0000256" key="6">
    <source>
        <dbReference type="ARBA" id="ARBA00023136"/>
    </source>
</evidence>
<dbReference type="Pfam" id="PF00528">
    <property type="entry name" value="BPD_transp_1"/>
    <property type="match status" value="1"/>
</dbReference>
<dbReference type="InterPro" id="IPR035906">
    <property type="entry name" value="MetI-like_sf"/>
</dbReference>
<comment type="similarity">
    <text evidence="7">Belongs to the binding-protein-dependent transport system permease family.</text>
</comment>
<reference evidence="9 10" key="1">
    <citation type="submission" date="2021-05" db="EMBL/GenBank/DDBJ databases">
        <title>Kineosporia and Streptomyces sp. nov. two new marine actinobacteria isolated from Coral.</title>
        <authorList>
            <person name="Buangrab K."/>
            <person name="Sutthacheep M."/>
            <person name="Yeemin T."/>
            <person name="Harunari E."/>
            <person name="Igarashi Y."/>
            <person name="Kanchanasin P."/>
            <person name="Tanasupawat S."/>
            <person name="Phongsopitanun W."/>
        </authorList>
    </citation>
    <scope>NUCLEOTIDE SEQUENCE [LARGE SCALE GENOMIC DNA]</scope>
    <source>
        <strain evidence="9 10">J2-2</strain>
    </source>
</reference>
<keyword evidence="10" id="KW-1185">Reference proteome</keyword>
<dbReference type="SUPFAM" id="SSF161098">
    <property type="entry name" value="MetI-like"/>
    <property type="match status" value="1"/>
</dbReference>
<dbReference type="InterPro" id="IPR050366">
    <property type="entry name" value="BP-dependent_transpt_permease"/>
</dbReference>
<evidence type="ECO:0000256" key="5">
    <source>
        <dbReference type="ARBA" id="ARBA00022989"/>
    </source>
</evidence>
<evidence type="ECO:0000313" key="9">
    <source>
        <dbReference type="EMBL" id="MBT0768531.1"/>
    </source>
</evidence>
<feature type="transmembrane region" description="Helical" evidence="7">
    <location>
        <begin position="156"/>
        <end position="174"/>
    </location>
</feature>
<comment type="caution">
    <text evidence="9">The sequence shown here is derived from an EMBL/GenBank/DDBJ whole genome shotgun (WGS) entry which is preliminary data.</text>
</comment>
<feature type="transmembrane region" description="Helical" evidence="7">
    <location>
        <begin position="213"/>
        <end position="240"/>
    </location>
</feature>
<feature type="transmembrane region" description="Helical" evidence="7">
    <location>
        <begin position="260"/>
        <end position="281"/>
    </location>
</feature>
<feature type="transmembrane region" description="Helical" evidence="7">
    <location>
        <begin position="131"/>
        <end position="150"/>
    </location>
</feature>
<evidence type="ECO:0000256" key="2">
    <source>
        <dbReference type="ARBA" id="ARBA00022448"/>
    </source>
</evidence>
<name>A0ABS5TBW1_9ACTN</name>
<dbReference type="EMBL" id="JAHBAY010000002">
    <property type="protein sequence ID" value="MBT0768531.1"/>
    <property type="molecule type" value="Genomic_DNA"/>
</dbReference>
<evidence type="ECO:0000256" key="4">
    <source>
        <dbReference type="ARBA" id="ARBA00022692"/>
    </source>
</evidence>
<proteinExistence type="inferred from homology"/>
<keyword evidence="3" id="KW-1003">Cell membrane</keyword>
<comment type="subcellular location">
    <subcellularLocation>
        <location evidence="1 7">Cell membrane</location>
        <topology evidence="1 7">Multi-pass membrane protein</topology>
    </subcellularLocation>
</comment>
<dbReference type="Gene3D" id="1.10.3720.10">
    <property type="entry name" value="MetI-like"/>
    <property type="match status" value="1"/>
</dbReference>
<keyword evidence="4 7" id="KW-0812">Transmembrane</keyword>
<protein>
    <submittedName>
        <fullName evidence="9">ABC transporter permease</fullName>
    </submittedName>
</protein>
<gene>
    <name evidence="9" type="ORF">KIH74_06315</name>
</gene>
<dbReference type="PANTHER" id="PTHR43386:SF1">
    <property type="entry name" value="D,D-DIPEPTIDE TRANSPORT SYSTEM PERMEASE PROTEIN DDPC-RELATED"/>
    <property type="match status" value="1"/>
</dbReference>
<evidence type="ECO:0000256" key="7">
    <source>
        <dbReference type="RuleBase" id="RU363032"/>
    </source>
</evidence>
<dbReference type="CDD" id="cd06261">
    <property type="entry name" value="TM_PBP2"/>
    <property type="match status" value="1"/>
</dbReference>